<sequence>MPHGHLRDRSARSTYSLNDAVKTGLKLGEYALDAYNAASWLGRTSRESNWWTKRVSVPVWKTMNDWERARGIQNKDPRVWPEWVNEKSRQALSKGLKYAEKIVLCVYYKHCSTPHNNRYSSSPSPCR</sequence>
<accession>A0A345MNX3</accession>
<proteinExistence type="predicted"/>
<evidence type="ECO:0000313" key="1">
    <source>
        <dbReference type="EMBL" id="AXH73073.1"/>
    </source>
</evidence>
<protein>
    <submittedName>
        <fullName evidence="1">Uncharacterized protein</fullName>
    </submittedName>
</protein>
<keyword evidence="2" id="KW-1185">Reference proteome</keyword>
<name>A0A345MNX3_9VIRU</name>
<dbReference type="EMBL" id="MH616647">
    <property type="protein sequence ID" value="AXH73073.1"/>
    <property type="molecule type" value="Genomic_DNA"/>
</dbReference>
<dbReference type="Proteomes" id="UP000278670">
    <property type="component" value="Segment"/>
</dbReference>
<reference evidence="1 2" key="1">
    <citation type="submission" date="2018-07" db="EMBL/GenBank/DDBJ databases">
        <title>Uncovering a Universe of Circular DNA Viruses in Animal Metagenomes.</title>
        <authorList>
            <person name="Tisza M."/>
            <person name="Buck C."/>
            <person name="Pastrana D."/>
            <person name="Welch N."/>
            <person name="Peretti A."/>
        </authorList>
    </citation>
    <scope>NUCLEOTIDE SEQUENCE [LARGE SCALE GENOMIC DNA]</scope>
    <source>
        <strain evidence="1">Ctia25</strain>
    </source>
</reference>
<organism evidence="1 2">
    <name type="scientific">Circoviridae sp</name>
    <dbReference type="NCBI Taxonomy" id="1954248"/>
    <lineage>
        <taxon>Viruses</taxon>
        <taxon>Monodnaviria</taxon>
        <taxon>Shotokuvirae</taxon>
        <taxon>Cressdnaviricota</taxon>
        <taxon>Arfiviricetes</taxon>
        <taxon>Rohanvirales</taxon>
        <taxon>Nenyaviridae</taxon>
        <taxon>Galvornvirus</taxon>
        <taxon>Galvornvirus isengard</taxon>
    </lineage>
</organism>
<evidence type="ECO:0000313" key="2">
    <source>
        <dbReference type="Proteomes" id="UP000278670"/>
    </source>
</evidence>